<proteinExistence type="predicted"/>
<evidence type="ECO:0000313" key="2">
    <source>
        <dbReference type="Proteomes" id="UP001304298"/>
    </source>
</evidence>
<dbReference type="Proteomes" id="UP001304298">
    <property type="component" value="Unassembled WGS sequence"/>
</dbReference>
<sequence>MSPEEKFEDLVDEFTGQPGITPPGATGGFGRGALRADGRIFAMFVRGQLVLKLPKARVDELVEGGHGVRFDANKGTPMKEWLALAADSPQPWPALAKEALGFIRTK</sequence>
<organism evidence="1 2">
    <name type="scientific">Amycolatopsis heterodermiae</name>
    <dbReference type="NCBI Taxonomy" id="3110235"/>
    <lineage>
        <taxon>Bacteria</taxon>
        <taxon>Bacillati</taxon>
        <taxon>Actinomycetota</taxon>
        <taxon>Actinomycetes</taxon>
        <taxon>Pseudonocardiales</taxon>
        <taxon>Pseudonocardiaceae</taxon>
        <taxon>Amycolatopsis</taxon>
    </lineage>
</organism>
<protein>
    <recommendedName>
        <fullName evidence="3">TfoX/Sxy family protein</fullName>
    </recommendedName>
</protein>
<evidence type="ECO:0008006" key="3">
    <source>
        <dbReference type="Google" id="ProtNLM"/>
    </source>
</evidence>
<dbReference type="RefSeq" id="WP_323324045.1">
    <property type="nucleotide sequence ID" value="NZ_JAYFSI010000001.1"/>
</dbReference>
<dbReference type="EMBL" id="JAYFSI010000001">
    <property type="protein sequence ID" value="MEA5358869.1"/>
    <property type="molecule type" value="Genomic_DNA"/>
</dbReference>
<gene>
    <name evidence="1" type="ORF">VA596_04930</name>
</gene>
<dbReference type="SUPFAM" id="SSF159894">
    <property type="entry name" value="YgaC/TfoX-N like"/>
    <property type="match status" value="1"/>
</dbReference>
<evidence type="ECO:0000313" key="1">
    <source>
        <dbReference type="EMBL" id="MEA5358869.1"/>
    </source>
</evidence>
<accession>A0ABU5QZF5</accession>
<keyword evidence="2" id="KW-1185">Reference proteome</keyword>
<comment type="caution">
    <text evidence="1">The sequence shown here is derived from an EMBL/GenBank/DDBJ whole genome shotgun (WGS) entry which is preliminary data.</text>
</comment>
<name>A0ABU5QZF5_9PSEU</name>
<reference evidence="1 2" key="1">
    <citation type="submission" date="2023-12" db="EMBL/GenBank/DDBJ databases">
        <title>Amycolatopsis sp. V23-08.</title>
        <authorList>
            <person name="Somphong A."/>
        </authorList>
    </citation>
    <scope>NUCLEOTIDE SEQUENCE [LARGE SCALE GENOMIC DNA]</scope>
    <source>
        <strain evidence="1 2">V23-08</strain>
    </source>
</reference>